<dbReference type="CDD" id="cd00397">
    <property type="entry name" value="DNA_BRE_C"/>
    <property type="match status" value="1"/>
</dbReference>
<feature type="domain" description="Tyr recombinase" evidence="3">
    <location>
        <begin position="163"/>
        <end position="345"/>
    </location>
</feature>
<evidence type="ECO:0000256" key="2">
    <source>
        <dbReference type="SAM" id="MobiDB-lite"/>
    </source>
</evidence>
<reference evidence="4 5" key="1">
    <citation type="submission" date="2017-10" db="EMBL/GenBank/DDBJ databases">
        <title>The draft genome sequence of Lewinella nigricans NBRC 102662.</title>
        <authorList>
            <person name="Wang K."/>
        </authorList>
    </citation>
    <scope>NUCLEOTIDE SEQUENCE [LARGE SCALE GENOMIC DNA]</scope>
    <source>
        <strain evidence="4 5">NBRC 102662</strain>
    </source>
</reference>
<evidence type="ECO:0000313" key="5">
    <source>
        <dbReference type="Proteomes" id="UP000223913"/>
    </source>
</evidence>
<dbReference type="EMBL" id="PDUD01000013">
    <property type="protein sequence ID" value="PHN06936.1"/>
    <property type="molecule type" value="Genomic_DNA"/>
</dbReference>
<organism evidence="4 5">
    <name type="scientific">Flavilitoribacter nigricans (strain ATCC 23147 / DSM 23189 / NBRC 102662 / NCIMB 1420 / SS-2)</name>
    <name type="common">Lewinella nigricans</name>
    <dbReference type="NCBI Taxonomy" id="1122177"/>
    <lineage>
        <taxon>Bacteria</taxon>
        <taxon>Pseudomonadati</taxon>
        <taxon>Bacteroidota</taxon>
        <taxon>Saprospiria</taxon>
        <taxon>Saprospirales</taxon>
        <taxon>Lewinellaceae</taxon>
        <taxon>Flavilitoribacter</taxon>
    </lineage>
</organism>
<dbReference type="OrthoDB" id="932752at2"/>
<dbReference type="InterPro" id="IPR011010">
    <property type="entry name" value="DNA_brk_join_enz"/>
</dbReference>
<keyword evidence="5" id="KW-1185">Reference proteome</keyword>
<feature type="region of interest" description="Disordered" evidence="2">
    <location>
        <begin position="354"/>
        <end position="375"/>
    </location>
</feature>
<keyword evidence="1" id="KW-0233">DNA recombination</keyword>
<protein>
    <recommendedName>
        <fullName evidence="3">Tyr recombinase domain-containing protein</fullName>
    </recommendedName>
</protein>
<evidence type="ECO:0000313" key="4">
    <source>
        <dbReference type="EMBL" id="PHN06936.1"/>
    </source>
</evidence>
<gene>
    <name evidence="4" type="ORF">CRP01_08970</name>
</gene>
<evidence type="ECO:0000259" key="3">
    <source>
        <dbReference type="PROSITE" id="PS51898"/>
    </source>
</evidence>
<dbReference type="GO" id="GO:0003677">
    <property type="term" value="F:DNA binding"/>
    <property type="evidence" value="ECO:0007669"/>
    <property type="project" value="InterPro"/>
</dbReference>
<evidence type="ECO:0000256" key="1">
    <source>
        <dbReference type="ARBA" id="ARBA00023172"/>
    </source>
</evidence>
<dbReference type="InterPro" id="IPR013762">
    <property type="entry name" value="Integrase-like_cat_sf"/>
</dbReference>
<proteinExistence type="predicted"/>
<dbReference type="GO" id="GO:0006310">
    <property type="term" value="P:DNA recombination"/>
    <property type="evidence" value="ECO:0007669"/>
    <property type="project" value="UniProtKB-KW"/>
</dbReference>
<dbReference type="SUPFAM" id="SSF56349">
    <property type="entry name" value="DNA breaking-rejoining enzymes"/>
    <property type="match status" value="1"/>
</dbReference>
<sequence>MSREKKLFPVKEYLIYHPVDLGKQWFVYWYELGKRKKKYGEINQGETYQKRMDLARELIRELKAAHRPKFSKTESTIWKYIEQNKHLWKPRTYSEYVSMSKVLFQYLNGREVTQQLIQDFLQGLRATRHTTTWNKYRYALKRLFDGVGATYLFEDIKPIKTIKTPARYFQSHQAAQLAQVIAERDADLWLFVQFIYYCFIRPTELRHLQVGDLMLDEREIRMPGNKTKNKKTEYVAIPDIFVPALEPLYYRSPAEYIFPSPKKPNKPLSKNVMYRRHKKILDSLNYGEGYSLYSWKHTGAVAAAKAGVGIKELQIQLRHHSLDQTDEYLRQMGVRDVHRIRNIFPPIGARLTTAHRQPGASSVSGAPFPGSPDPQ</sequence>
<dbReference type="PANTHER" id="PTHR30349">
    <property type="entry name" value="PHAGE INTEGRASE-RELATED"/>
    <property type="match status" value="1"/>
</dbReference>
<dbReference type="GO" id="GO:0015074">
    <property type="term" value="P:DNA integration"/>
    <property type="evidence" value="ECO:0007669"/>
    <property type="project" value="InterPro"/>
</dbReference>
<dbReference type="InterPro" id="IPR050090">
    <property type="entry name" value="Tyrosine_recombinase_XerCD"/>
</dbReference>
<comment type="caution">
    <text evidence="4">The sequence shown here is derived from an EMBL/GenBank/DDBJ whole genome shotgun (WGS) entry which is preliminary data.</text>
</comment>
<dbReference type="PROSITE" id="PS51898">
    <property type="entry name" value="TYR_RECOMBINASE"/>
    <property type="match status" value="1"/>
</dbReference>
<name>A0A2D0NF06_FLAN2</name>
<dbReference type="Proteomes" id="UP000223913">
    <property type="component" value="Unassembled WGS sequence"/>
</dbReference>
<dbReference type="InterPro" id="IPR002104">
    <property type="entry name" value="Integrase_catalytic"/>
</dbReference>
<dbReference type="RefSeq" id="WP_099149687.1">
    <property type="nucleotide sequence ID" value="NZ_PDUD01000013.1"/>
</dbReference>
<dbReference type="AlphaFoldDB" id="A0A2D0NF06"/>
<dbReference type="Gene3D" id="1.10.443.10">
    <property type="entry name" value="Intergrase catalytic core"/>
    <property type="match status" value="1"/>
</dbReference>
<dbReference type="Pfam" id="PF00589">
    <property type="entry name" value="Phage_integrase"/>
    <property type="match status" value="1"/>
</dbReference>
<accession>A0A2D0NF06</accession>